<proteinExistence type="predicted"/>
<dbReference type="PANTHER" id="PTHR11012:SF56">
    <property type="entry name" value="CHK KINASE-LIKE DOMAIN-CONTAINING PROTEIN-RELATED"/>
    <property type="match status" value="1"/>
</dbReference>
<evidence type="ECO:0000313" key="3">
    <source>
        <dbReference type="Proteomes" id="UP000502823"/>
    </source>
</evidence>
<dbReference type="Gene3D" id="3.90.1200.10">
    <property type="match status" value="1"/>
</dbReference>
<dbReference type="AlphaFoldDB" id="A0A6L2PSC0"/>
<protein>
    <recommendedName>
        <fullName evidence="1">CHK kinase-like domain-containing protein</fullName>
    </recommendedName>
</protein>
<accession>A0A6L2PSC0</accession>
<keyword evidence="3" id="KW-1185">Reference proteome</keyword>
<name>A0A6L2PSC0_COPFO</name>
<sequence length="321" mass="37161">MFNREAGALITIIPAVFRLLDEASHGEFQPWVARCLYYHSGSPAPALVLDDLKEQGFRMADSRAGLDMQHCLLVMKALAQLHAASAVLHLKDPEIFRPYSESYYYCERLRKSLQPSFELTMQIVAKEVEKWPLYNTRFASKLHKIAENVVDFLIKDVERNDDDFNVLIHGDFKLNNMMFRYSDDTQEVLDVRFVDYQLCHFTSPAQDLQYFLHTSPSINLLENHSSLVEEYHKTLQGTLTLLGHEYLCPSLQKLHKQLDKMGRFAVIMSCSVLPLVLADKNNMPDLERVLKKEESVHFSDKYKEVLKTLLPSFEQKGWLDL</sequence>
<feature type="domain" description="CHK kinase-like" evidence="1">
    <location>
        <begin position="47"/>
        <end position="241"/>
    </location>
</feature>
<dbReference type="Pfam" id="PF02958">
    <property type="entry name" value="EcKL"/>
    <property type="match status" value="1"/>
</dbReference>
<dbReference type="Proteomes" id="UP000502823">
    <property type="component" value="Unassembled WGS sequence"/>
</dbReference>
<dbReference type="InterPro" id="IPR011009">
    <property type="entry name" value="Kinase-like_dom_sf"/>
</dbReference>
<reference evidence="3" key="1">
    <citation type="submission" date="2020-01" db="EMBL/GenBank/DDBJ databases">
        <title>Draft genome sequence of the Termite Coptotermes fromosanus.</title>
        <authorList>
            <person name="Itakura S."/>
            <person name="Yosikawa Y."/>
            <person name="Umezawa K."/>
        </authorList>
    </citation>
    <scope>NUCLEOTIDE SEQUENCE [LARGE SCALE GENOMIC DNA]</scope>
</reference>
<gene>
    <name evidence="2" type="ORF">Cfor_11165</name>
</gene>
<dbReference type="OrthoDB" id="8250698at2759"/>
<dbReference type="InParanoid" id="A0A6L2PSC0"/>
<organism evidence="2 3">
    <name type="scientific">Coptotermes formosanus</name>
    <name type="common">Formosan subterranean termite</name>
    <dbReference type="NCBI Taxonomy" id="36987"/>
    <lineage>
        <taxon>Eukaryota</taxon>
        <taxon>Metazoa</taxon>
        <taxon>Ecdysozoa</taxon>
        <taxon>Arthropoda</taxon>
        <taxon>Hexapoda</taxon>
        <taxon>Insecta</taxon>
        <taxon>Pterygota</taxon>
        <taxon>Neoptera</taxon>
        <taxon>Polyneoptera</taxon>
        <taxon>Dictyoptera</taxon>
        <taxon>Blattodea</taxon>
        <taxon>Blattoidea</taxon>
        <taxon>Termitoidae</taxon>
        <taxon>Rhinotermitidae</taxon>
        <taxon>Coptotermes</taxon>
    </lineage>
</organism>
<evidence type="ECO:0000259" key="1">
    <source>
        <dbReference type="SMART" id="SM00587"/>
    </source>
</evidence>
<dbReference type="InterPro" id="IPR015897">
    <property type="entry name" value="CHK_kinase-like"/>
</dbReference>
<dbReference type="PANTHER" id="PTHR11012">
    <property type="entry name" value="PROTEIN KINASE-LIKE DOMAIN-CONTAINING"/>
    <property type="match status" value="1"/>
</dbReference>
<comment type="caution">
    <text evidence="2">The sequence shown here is derived from an EMBL/GenBank/DDBJ whole genome shotgun (WGS) entry which is preliminary data.</text>
</comment>
<dbReference type="SMART" id="SM00587">
    <property type="entry name" value="CHK"/>
    <property type="match status" value="1"/>
</dbReference>
<evidence type="ECO:0000313" key="2">
    <source>
        <dbReference type="EMBL" id="GFG34062.1"/>
    </source>
</evidence>
<dbReference type="SUPFAM" id="SSF56112">
    <property type="entry name" value="Protein kinase-like (PK-like)"/>
    <property type="match status" value="1"/>
</dbReference>
<dbReference type="EMBL" id="BLKM01000463">
    <property type="protein sequence ID" value="GFG34062.1"/>
    <property type="molecule type" value="Genomic_DNA"/>
</dbReference>
<dbReference type="InterPro" id="IPR004119">
    <property type="entry name" value="EcKL"/>
</dbReference>